<organism evidence="1 2">
    <name type="scientific">Paenibacillus silvae</name>
    <dbReference type="NCBI Taxonomy" id="1325358"/>
    <lineage>
        <taxon>Bacteria</taxon>
        <taxon>Bacillati</taxon>
        <taxon>Bacillota</taxon>
        <taxon>Bacilli</taxon>
        <taxon>Bacillales</taxon>
        <taxon>Paenibacillaceae</taxon>
        <taxon>Paenibacillus</taxon>
    </lineage>
</organism>
<gene>
    <name evidence="1" type="ORF">GCM10008014_56330</name>
</gene>
<sequence>MGNRIHANDGEHRLPVVIFGTDTYRGGSEYIYFIERKHYENV</sequence>
<evidence type="ECO:0000313" key="2">
    <source>
        <dbReference type="Proteomes" id="UP000652153"/>
    </source>
</evidence>
<evidence type="ECO:0000313" key="1">
    <source>
        <dbReference type="EMBL" id="GGH71188.1"/>
    </source>
</evidence>
<dbReference type="Proteomes" id="UP000652153">
    <property type="component" value="Unassembled WGS sequence"/>
</dbReference>
<protein>
    <submittedName>
        <fullName evidence="1">Uncharacterized protein</fullName>
    </submittedName>
</protein>
<comment type="caution">
    <text evidence="1">The sequence shown here is derived from an EMBL/GenBank/DDBJ whole genome shotgun (WGS) entry which is preliminary data.</text>
</comment>
<reference evidence="2" key="1">
    <citation type="journal article" date="2019" name="Int. J. Syst. Evol. Microbiol.">
        <title>The Global Catalogue of Microorganisms (GCM) 10K type strain sequencing project: providing services to taxonomists for standard genome sequencing and annotation.</title>
        <authorList>
            <consortium name="The Broad Institute Genomics Platform"/>
            <consortium name="The Broad Institute Genome Sequencing Center for Infectious Disease"/>
            <person name="Wu L."/>
            <person name="Ma J."/>
        </authorList>
    </citation>
    <scope>NUCLEOTIDE SEQUENCE [LARGE SCALE GENOMIC DNA]</scope>
    <source>
        <strain evidence="2">CGMCC 1.12770</strain>
    </source>
</reference>
<dbReference type="EMBL" id="BMFU01000019">
    <property type="protein sequence ID" value="GGH71188.1"/>
    <property type="molecule type" value="Genomic_DNA"/>
</dbReference>
<keyword evidence="2" id="KW-1185">Reference proteome</keyword>
<accession>A0ABQ1ZPP8</accession>
<name>A0ABQ1ZPP8_9BACL</name>
<proteinExistence type="predicted"/>